<dbReference type="PANTHER" id="PTHR46797">
    <property type="entry name" value="HTH-TYPE TRANSCRIPTIONAL REGULATOR"/>
    <property type="match status" value="1"/>
</dbReference>
<organism evidence="3 4">
    <name type="scientific">Litorisediminicola beolgyonensis</name>
    <dbReference type="NCBI Taxonomy" id="1173614"/>
    <lineage>
        <taxon>Bacteria</taxon>
        <taxon>Pseudomonadati</taxon>
        <taxon>Pseudomonadota</taxon>
        <taxon>Alphaproteobacteria</taxon>
        <taxon>Rhodobacterales</taxon>
        <taxon>Paracoccaceae</taxon>
        <taxon>Litorisediminicola</taxon>
    </lineage>
</organism>
<dbReference type="RefSeq" id="WP_386805663.1">
    <property type="nucleotide sequence ID" value="NZ_JBHTMU010000039.1"/>
</dbReference>
<evidence type="ECO:0000313" key="3">
    <source>
        <dbReference type="EMBL" id="MFD1344127.1"/>
    </source>
</evidence>
<protein>
    <submittedName>
        <fullName evidence="3">Helix-turn-helix domain-containing protein</fullName>
    </submittedName>
</protein>
<dbReference type="CDD" id="cd02209">
    <property type="entry name" value="cupin_XRE_C"/>
    <property type="match status" value="1"/>
</dbReference>
<dbReference type="InterPro" id="IPR013096">
    <property type="entry name" value="Cupin_2"/>
</dbReference>
<dbReference type="Gene3D" id="2.60.120.10">
    <property type="entry name" value="Jelly Rolls"/>
    <property type="match status" value="1"/>
</dbReference>
<reference evidence="4" key="1">
    <citation type="journal article" date="2019" name="Int. J. Syst. Evol. Microbiol.">
        <title>The Global Catalogue of Microorganisms (GCM) 10K type strain sequencing project: providing services to taxonomists for standard genome sequencing and annotation.</title>
        <authorList>
            <consortium name="The Broad Institute Genomics Platform"/>
            <consortium name="The Broad Institute Genome Sequencing Center for Infectious Disease"/>
            <person name="Wu L."/>
            <person name="Ma J."/>
        </authorList>
    </citation>
    <scope>NUCLEOTIDE SEQUENCE [LARGE SCALE GENOMIC DNA]</scope>
    <source>
        <strain evidence="4">CCUG 62953</strain>
    </source>
</reference>
<proteinExistence type="predicted"/>
<dbReference type="PANTHER" id="PTHR46797:SF11">
    <property type="entry name" value="HTH-TYPE TRANSCRIPTIONAL REGULATOR PUUR"/>
    <property type="match status" value="1"/>
</dbReference>
<dbReference type="CDD" id="cd00093">
    <property type="entry name" value="HTH_XRE"/>
    <property type="match status" value="1"/>
</dbReference>
<accession>A0ABW3ZLW2</accession>
<name>A0ABW3ZLW2_9RHOB</name>
<dbReference type="InterPro" id="IPR010982">
    <property type="entry name" value="Lambda_DNA-bd_dom_sf"/>
</dbReference>
<dbReference type="SUPFAM" id="SSF51182">
    <property type="entry name" value="RmlC-like cupins"/>
    <property type="match status" value="1"/>
</dbReference>
<dbReference type="Pfam" id="PF01381">
    <property type="entry name" value="HTH_3"/>
    <property type="match status" value="1"/>
</dbReference>
<dbReference type="Gene3D" id="1.10.260.40">
    <property type="entry name" value="lambda repressor-like DNA-binding domains"/>
    <property type="match status" value="1"/>
</dbReference>
<dbReference type="InterPro" id="IPR014710">
    <property type="entry name" value="RmlC-like_jellyroll"/>
</dbReference>
<dbReference type="PROSITE" id="PS50943">
    <property type="entry name" value="HTH_CROC1"/>
    <property type="match status" value="1"/>
</dbReference>
<comment type="caution">
    <text evidence="3">The sequence shown here is derived from an EMBL/GenBank/DDBJ whole genome shotgun (WGS) entry which is preliminary data.</text>
</comment>
<keyword evidence="1" id="KW-0238">DNA-binding</keyword>
<evidence type="ECO:0000256" key="1">
    <source>
        <dbReference type="ARBA" id="ARBA00023125"/>
    </source>
</evidence>
<dbReference type="InterPro" id="IPR011051">
    <property type="entry name" value="RmlC_Cupin_sf"/>
</dbReference>
<dbReference type="SMART" id="SM00530">
    <property type="entry name" value="HTH_XRE"/>
    <property type="match status" value="1"/>
</dbReference>
<dbReference type="Proteomes" id="UP001597135">
    <property type="component" value="Unassembled WGS sequence"/>
</dbReference>
<dbReference type="Pfam" id="PF07883">
    <property type="entry name" value="Cupin_2"/>
    <property type="match status" value="1"/>
</dbReference>
<evidence type="ECO:0000313" key="4">
    <source>
        <dbReference type="Proteomes" id="UP001597135"/>
    </source>
</evidence>
<dbReference type="InterPro" id="IPR050807">
    <property type="entry name" value="TransReg_Diox_bact_type"/>
</dbReference>
<feature type="domain" description="HTH cro/C1-type" evidence="2">
    <location>
        <begin position="7"/>
        <end position="61"/>
    </location>
</feature>
<sequence>MDLGTRLKSLRVSKGLSQRELARRAGVTNGLISQIEQNRSSPSVASLKRILDAVPISFADFFSEQRDDSDRAFPSLEHLASVDPGRYHHAGSDAPAMLRVGGDGPGRAELLYETYLPGSDSGPSRDDRLVGTTGLVLWGEIEAQIGFEIRTLTRGASFIATAGEPHRFRNRASDPCVLVTARLPPPR</sequence>
<evidence type="ECO:0000259" key="2">
    <source>
        <dbReference type="PROSITE" id="PS50943"/>
    </source>
</evidence>
<dbReference type="InterPro" id="IPR001387">
    <property type="entry name" value="Cro/C1-type_HTH"/>
</dbReference>
<dbReference type="SUPFAM" id="SSF47413">
    <property type="entry name" value="lambda repressor-like DNA-binding domains"/>
    <property type="match status" value="1"/>
</dbReference>
<gene>
    <name evidence="3" type="ORF">ACFQ4E_16980</name>
</gene>
<dbReference type="EMBL" id="JBHTMU010000039">
    <property type="protein sequence ID" value="MFD1344127.1"/>
    <property type="molecule type" value="Genomic_DNA"/>
</dbReference>
<keyword evidence="4" id="KW-1185">Reference proteome</keyword>